<dbReference type="Proteomes" id="UP001189429">
    <property type="component" value="Unassembled WGS sequence"/>
</dbReference>
<comment type="subcellular location">
    <subcellularLocation>
        <location evidence="1">Membrane</location>
        <topology evidence="1">Multi-pass membrane protein</topology>
    </subcellularLocation>
</comment>
<evidence type="ECO:0008006" key="10">
    <source>
        <dbReference type="Google" id="ProtNLM"/>
    </source>
</evidence>
<dbReference type="InterPro" id="IPR034294">
    <property type="entry name" value="Aquaporin_transptr"/>
</dbReference>
<dbReference type="PANTHER" id="PTHR45724:SF13">
    <property type="entry name" value="AQUAPORIN NIP1-1-RELATED"/>
    <property type="match status" value="1"/>
</dbReference>
<evidence type="ECO:0000256" key="6">
    <source>
        <dbReference type="RuleBase" id="RU000477"/>
    </source>
</evidence>
<feature type="transmembrane region" description="Helical" evidence="7">
    <location>
        <begin position="337"/>
        <end position="361"/>
    </location>
</feature>
<dbReference type="InterPro" id="IPR023271">
    <property type="entry name" value="Aquaporin-like"/>
</dbReference>
<evidence type="ECO:0000256" key="4">
    <source>
        <dbReference type="ARBA" id="ARBA00022989"/>
    </source>
</evidence>
<evidence type="ECO:0000313" key="8">
    <source>
        <dbReference type="EMBL" id="CAK0847056.1"/>
    </source>
</evidence>
<feature type="non-terminal residue" evidence="8">
    <location>
        <position position="420"/>
    </location>
</feature>
<dbReference type="InterPro" id="IPR000425">
    <property type="entry name" value="MIP"/>
</dbReference>
<name>A0ABN9TM45_9DINO</name>
<gene>
    <name evidence="8" type="ORF">PCOR1329_LOCUS40374</name>
</gene>
<keyword evidence="9" id="KW-1185">Reference proteome</keyword>
<dbReference type="Pfam" id="PF00230">
    <property type="entry name" value="MIP"/>
    <property type="match status" value="2"/>
</dbReference>
<evidence type="ECO:0000256" key="2">
    <source>
        <dbReference type="ARBA" id="ARBA00022448"/>
    </source>
</evidence>
<keyword evidence="2 6" id="KW-0813">Transport</keyword>
<proteinExistence type="inferred from homology"/>
<feature type="transmembrane region" description="Helical" evidence="7">
    <location>
        <begin position="101"/>
        <end position="121"/>
    </location>
</feature>
<evidence type="ECO:0000256" key="7">
    <source>
        <dbReference type="SAM" id="Phobius"/>
    </source>
</evidence>
<feature type="transmembrane region" description="Helical" evidence="7">
    <location>
        <begin position="28"/>
        <end position="47"/>
    </location>
</feature>
<comment type="similarity">
    <text evidence="6">Belongs to the MIP/aquaporin (TC 1.A.8) family.</text>
</comment>
<dbReference type="PRINTS" id="PR00783">
    <property type="entry name" value="MINTRINSICP"/>
</dbReference>
<dbReference type="EMBL" id="CAUYUJ010014866">
    <property type="protein sequence ID" value="CAK0847056.1"/>
    <property type="molecule type" value="Genomic_DNA"/>
</dbReference>
<keyword evidence="3 6" id="KW-0812">Transmembrane</keyword>
<dbReference type="PANTHER" id="PTHR45724">
    <property type="entry name" value="AQUAPORIN NIP2-1"/>
    <property type="match status" value="1"/>
</dbReference>
<keyword evidence="5 7" id="KW-0472">Membrane</keyword>
<dbReference type="Gene3D" id="1.20.1080.10">
    <property type="entry name" value="Glycerol uptake facilitator protein"/>
    <property type="match status" value="2"/>
</dbReference>
<evidence type="ECO:0000313" key="9">
    <source>
        <dbReference type="Proteomes" id="UP001189429"/>
    </source>
</evidence>
<evidence type="ECO:0000256" key="5">
    <source>
        <dbReference type="ARBA" id="ARBA00023136"/>
    </source>
</evidence>
<comment type="caution">
    <text evidence="8">The sequence shown here is derived from an EMBL/GenBank/DDBJ whole genome shotgun (WGS) entry which is preliminary data.</text>
</comment>
<sequence>MRSVCRLRSQLSTEGAIFPTCWESVAPYIAEFIGVFVLTLTFVYNYSGDHTDSLWGVSANAFMMMCFVYAFGHVSGANFNPSVCIALWLSGRYRAPVALKFCLAQILGAVCAAVVAVQSIHGIDIGPKEGYTWGHVLLVESMYSGLICLVYLNCAASMKCNPPGDWNGIVGLAVGFSFVAGGYASKQVANTVFNSAISLGIAIVDCQDYGVFSWDGFAYFLYDLLGAVIGASFYRILRPAESSRSFNLGERDVSAISSTLASQVAAELIGTYYVVVTKALNRLDDSESASYEAWSVAAVVMALAYSFKDISGAFFNPAVTVAVFASGRRADLTLRVVFIYISVQVMAGMLASSTFAAVHGVGIQISFGNTYTWEAAALSELLFSLLMSYTVLSAGVAVDELLGGCRGFASEPDGAARKCR</sequence>
<organism evidence="8 9">
    <name type="scientific">Prorocentrum cordatum</name>
    <dbReference type="NCBI Taxonomy" id="2364126"/>
    <lineage>
        <taxon>Eukaryota</taxon>
        <taxon>Sar</taxon>
        <taxon>Alveolata</taxon>
        <taxon>Dinophyceae</taxon>
        <taxon>Prorocentrales</taxon>
        <taxon>Prorocentraceae</taxon>
        <taxon>Prorocentrum</taxon>
    </lineage>
</organism>
<accession>A0ABN9TM45</accession>
<evidence type="ECO:0000256" key="1">
    <source>
        <dbReference type="ARBA" id="ARBA00004141"/>
    </source>
</evidence>
<feature type="transmembrane region" description="Helical" evidence="7">
    <location>
        <begin position="381"/>
        <end position="398"/>
    </location>
</feature>
<feature type="transmembrane region" description="Helical" evidence="7">
    <location>
        <begin position="166"/>
        <end position="184"/>
    </location>
</feature>
<dbReference type="SUPFAM" id="SSF81338">
    <property type="entry name" value="Aquaporin-like"/>
    <property type="match status" value="2"/>
</dbReference>
<evidence type="ECO:0000256" key="3">
    <source>
        <dbReference type="ARBA" id="ARBA00022692"/>
    </source>
</evidence>
<keyword evidence="4 7" id="KW-1133">Transmembrane helix</keyword>
<feature type="transmembrane region" description="Helical" evidence="7">
    <location>
        <begin position="217"/>
        <end position="237"/>
    </location>
</feature>
<feature type="transmembrane region" description="Helical" evidence="7">
    <location>
        <begin position="133"/>
        <end position="154"/>
    </location>
</feature>
<reference evidence="8" key="1">
    <citation type="submission" date="2023-10" db="EMBL/GenBank/DDBJ databases">
        <authorList>
            <person name="Chen Y."/>
            <person name="Shah S."/>
            <person name="Dougan E. K."/>
            <person name="Thang M."/>
            <person name="Chan C."/>
        </authorList>
    </citation>
    <scope>NUCLEOTIDE SEQUENCE [LARGE SCALE GENOMIC DNA]</scope>
</reference>
<protein>
    <recommendedName>
        <fullName evidence="10">Aquaporin</fullName>
    </recommendedName>
</protein>